<keyword evidence="4" id="KW-0804">Transcription</keyword>
<comment type="similarity">
    <text evidence="1">Belongs to the LysR transcriptional regulatory family.</text>
</comment>
<evidence type="ECO:0000313" key="7">
    <source>
        <dbReference type="Proteomes" id="UP000539985"/>
    </source>
</evidence>
<dbReference type="Pfam" id="PF03466">
    <property type="entry name" value="LysR_substrate"/>
    <property type="match status" value="1"/>
</dbReference>
<dbReference type="AlphaFoldDB" id="A0A7Y8C5V9"/>
<gene>
    <name evidence="6" type="ORF">HX882_28485</name>
</gene>
<proteinExistence type="inferred from homology"/>
<dbReference type="PANTHER" id="PTHR30419">
    <property type="entry name" value="HTH-TYPE TRANSCRIPTIONAL REGULATOR YBHD"/>
    <property type="match status" value="1"/>
</dbReference>
<dbReference type="InterPro" id="IPR036390">
    <property type="entry name" value="WH_DNA-bd_sf"/>
</dbReference>
<feature type="domain" description="HTH lysR-type" evidence="5">
    <location>
        <begin position="7"/>
        <end position="64"/>
    </location>
</feature>
<dbReference type="GO" id="GO:0005829">
    <property type="term" value="C:cytosol"/>
    <property type="evidence" value="ECO:0007669"/>
    <property type="project" value="TreeGrafter"/>
</dbReference>
<dbReference type="GO" id="GO:0003677">
    <property type="term" value="F:DNA binding"/>
    <property type="evidence" value="ECO:0007669"/>
    <property type="project" value="UniProtKB-KW"/>
</dbReference>
<reference evidence="6 7" key="1">
    <citation type="submission" date="2020-04" db="EMBL/GenBank/DDBJ databases">
        <title>Molecular characterization of pseudomonads from Agaricus bisporus reveal novel blotch 2 pathogens in Western Europe.</title>
        <authorList>
            <person name="Taparia T."/>
            <person name="Krijger M."/>
            <person name="Haynes E."/>
            <person name="Elpinstone J.G."/>
            <person name="Noble R."/>
            <person name="Van Der Wolf J."/>
        </authorList>
    </citation>
    <scope>NUCLEOTIDE SEQUENCE [LARGE SCALE GENOMIC DNA]</scope>
    <source>
        <strain evidence="6 7">H7001</strain>
    </source>
</reference>
<keyword evidence="2" id="KW-0805">Transcription regulation</keyword>
<dbReference type="Gene3D" id="3.40.190.290">
    <property type="match status" value="1"/>
</dbReference>
<dbReference type="InterPro" id="IPR005119">
    <property type="entry name" value="LysR_subst-bd"/>
</dbReference>
<dbReference type="SUPFAM" id="SSF53850">
    <property type="entry name" value="Periplasmic binding protein-like II"/>
    <property type="match status" value="1"/>
</dbReference>
<dbReference type="Pfam" id="PF00126">
    <property type="entry name" value="HTH_1"/>
    <property type="match status" value="1"/>
</dbReference>
<dbReference type="Gene3D" id="1.10.10.10">
    <property type="entry name" value="Winged helix-like DNA-binding domain superfamily/Winged helix DNA-binding domain"/>
    <property type="match status" value="1"/>
</dbReference>
<dbReference type="InterPro" id="IPR036388">
    <property type="entry name" value="WH-like_DNA-bd_sf"/>
</dbReference>
<evidence type="ECO:0000256" key="3">
    <source>
        <dbReference type="ARBA" id="ARBA00023125"/>
    </source>
</evidence>
<dbReference type="EMBL" id="JACAQB010000026">
    <property type="protein sequence ID" value="NWB99811.1"/>
    <property type="molecule type" value="Genomic_DNA"/>
</dbReference>
<dbReference type="GO" id="GO:0003700">
    <property type="term" value="F:DNA-binding transcription factor activity"/>
    <property type="evidence" value="ECO:0007669"/>
    <property type="project" value="InterPro"/>
</dbReference>
<evidence type="ECO:0000259" key="5">
    <source>
        <dbReference type="PROSITE" id="PS50931"/>
    </source>
</evidence>
<protein>
    <submittedName>
        <fullName evidence="6">LysR family transcriptional regulator</fullName>
    </submittedName>
</protein>
<evidence type="ECO:0000313" key="6">
    <source>
        <dbReference type="EMBL" id="NWB99811.1"/>
    </source>
</evidence>
<dbReference type="SUPFAM" id="SSF46785">
    <property type="entry name" value="Winged helix' DNA-binding domain"/>
    <property type="match status" value="1"/>
</dbReference>
<sequence>MINPSGLDLLTLRIFVLTAQNKSLTITAERVHMTLSAVSRRLTDLEQVIGMPLFERRHRSMELTAAGAALLAHAQLIVSASERLAGSMNEFAQGVRGTIRLWANTSAIVQFLPKDLFAYRTVYNKVRVEMEERLSDEIVRALQAGDIDLGVVANNAASVGIEKVVYRKDQLVLVLPHGHPLQSQDYASLDDILDLPFVGTNEGSAILRLLTDLAAAQGKTLRITLQASSFEAILSLVEAGHGISVLPRAAVSKSVAARNMTMISINESWAIRQLYLAYRGELSLNPDVGRLIEFLRARVAI</sequence>
<dbReference type="PROSITE" id="PS50931">
    <property type="entry name" value="HTH_LYSR"/>
    <property type="match status" value="1"/>
</dbReference>
<evidence type="ECO:0000256" key="2">
    <source>
        <dbReference type="ARBA" id="ARBA00023015"/>
    </source>
</evidence>
<dbReference type="InterPro" id="IPR000847">
    <property type="entry name" value="LysR_HTH_N"/>
</dbReference>
<accession>A0A7Y8C5V9</accession>
<dbReference type="PANTHER" id="PTHR30419:SF2">
    <property type="entry name" value="LYSR FAMILY TRANSCRIPTIONAL REGULATOR"/>
    <property type="match status" value="1"/>
</dbReference>
<name>A0A7Y8C5V9_9PSED</name>
<dbReference type="Proteomes" id="UP000539985">
    <property type="component" value="Unassembled WGS sequence"/>
</dbReference>
<keyword evidence="3" id="KW-0238">DNA-binding</keyword>
<evidence type="ECO:0000256" key="1">
    <source>
        <dbReference type="ARBA" id="ARBA00009437"/>
    </source>
</evidence>
<comment type="caution">
    <text evidence="6">The sequence shown here is derived from an EMBL/GenBank/DDBJ whole genome shotgun (WGS) entry which is preliminary data.</text>
</comment>
<dbReference type="InterPro" id="IPR050950">
    <property type="entry name" value="HTH-type_LysR_regulators"/>
</dbReference>
<evidence type="ECO:0000256" key="4">
    <source>
        <dbReference type="ARBA" id="ARBA00023163"/>
    </source>
</evidence>
<organism evidence="6 7">
    <name type="scientific">Pseudomonas gingeri</name>
    <dbReference type="NCBI Taxonomy" id="117681"/>
    <lineage>
        <taxon>Bacteria</taxon>
        <taxon>Pseudomonadati</taxon>
        <taxon>Pseudomonadota</taxon>
        <taxon>Gammaproteobacteria</taxon>
        <taxon>Pseudomonadales</taxon>
        <taxon>Pseudomonadaceae</taxon>
        <taxon>Pseudomonas</taxon>
    </lineage>
</organism>
<dbReference type="RefSeq" id="WP_177105362.1">
    <property type="nucleotide sequence ID" value="NZ_JACAQB010000026.1"/>
</dbReference>